<dbReference type="Pfam" id="PF00175">
    <property type="entry name" value="NAD_binding_1"/>
    <property type="match status" value="1"/>
</dbReference>
<evidence type="ECO:0000256" key="2">
    <source>
        <dbReference type="ARBA" id="ARBA00022714"/>
    </source>
</evidence>
<dbReference type="PANTHER" id="PTHR47354">
    <property type="entry name" value="NADH OXIDOREDUCTASE HCR"/>
    <property type="match status" value="1"/>
</dbReference>
<dbReference type="InterPro" id="IPR001433">
    <property type="entry name" value="OxRdtase_FAD/NAD-bd"/>
</dbReference>
<evidence type="ECO:0000313" key="5">
    <source>
        <dbReference type="Proteomes" id="UP001589834"/>
    </source>
</evidence>
<dbReference type="InterPro" id="IPR039261">
    <property type="entry name" value="FNR_nucleotide-bd"/>
</dbReference>
<dbReference type="PANTHER" id="PTHR47354:SF5">
    <property type="entry name" value="PROTEIN RFBI"/>
    <property type="match status" value="1"/>
</dbReference>
<evidence type="ECO:0000313" key="4">
    <source>
        <dbReference type="EMBL" id="MFC0592184.1"/>
    </source>
</evidence>
<dbReference type="SUPFAM" id="SSF52343">
    <property type="entry name" value="Ferredoxin reductase-like, C-terminal NADP-linked domain"/>
    <property type="match status" value="1"/>
</dbReference>
<dbReference type="InterPro" id="IPR050415">
    <property type="entry name" value="MRET"/>
</dbReference>
<sequence length="232" mass="25411">MSTSYDVHLLHKKEVAEGTMEFTLEKPKGFEYRAGQFGDLVLPPSTGLTGDNAKHGFSFVSAPFEDTLRMATRMRKTSAFKNAAAQLPDGSMVQLLALWGDFTLHKNPAVPAVFVIGGIGITPVRSIIAQATHEHAPHKITLIYANRTRALAAYTDELQRLAAENKNFTFVPVYTDTQGHVGAATIRQHVADIAASRFYLAGPEGMVKAMRELVLDVGADEDNVRTEEFDGY</sequence>
<comment type="caution">
    <text evidence="4">The sequence shown here is derived from an EMBL/GenBank/DDBJ whole genome shotgun (WGS) entry which is preliminary data.</text>
</comment>
<keyword evidence="5" id="KW-1185">Reference proteome</keyword>
<evidence type="ECO:0000256" key="1">
    <source>
        <dbReference type="ARBA" id="ARBA00001974"/>
    </source>
</evidence>
<proteinExistence type="predicted"/>
<dbReference type="Proteomes" id="UP001589834">
    <property type="component" value="Unassembled WGS sequence"/>
</dbReference>
<organism evidence="4 5">
    <name type="scientific">Ottowia pentelensis</name>
    <dbReference type="NCBI Taxonomy" id="511108"/>
    <lineage>
        <taxon>Bacteria</taxon>
        <taxon>Pseudomonadati</taxon>
        <taxon>Pseudomonadota</taxon>
        <taxon>Betaproteobacteria</taxon>
        <taxon>Burkholderiales</taxon>
        <taxon>Comamonadaceae</taxon>
        <taxon>Ottowia</taxon>
    </lineage>
</organism>
<keyword evidence="2" id="KW-0479">Metal-binding</keyword>
<dbReference type="Gene3D" id="3.40.50.80">
    <property type="entry name" value="Nucleotide-binding domain of ferredoxin-NADP reductase (FNR) module"/>
    <property type="match status" value="1"/>
</dbReference>
<comment type="cofactor">
    <cofactor evidence="1">
        <name>FAD</name>
        <dbReference type="ChEBI" id="CHEBI:57692"/>
    </cofactor>
</comment>
<keyword evidence="2" id="KW-0411">Iron-sulfur</keyword>
<reference evidence="4 5" key="1">
    <citation type="submission" date="2024-09" db="EMBL/GenBank/DDBJ databases">
        <authorList>
            <person name="Sun Q."/>
            <person name="Mori K."/>
        </authorList>
    </citation>
    <scope>NUCLEOTIDE SEQUENCE [LARGE SCALE GENOMIC DNA]</scope>
    <source>
        <strain evidence="4 5">NCAIM B.02336</strain>
    </source>
</reference>
<accession>A0ABV6PQR5</accession>
<dbReference type="Gene3D" id="2.40.30.10">
    <property type="entry name" value="Translation factors"/>
    <property type="match status" value="1"/>
</dbReference>
<gene>
    <name evidence="4" type="ORF">ACFFGG_06410</name>
</gene>
<evidence type="ECO:0000259" key="3">
    <source>
        <dbReference type="PROSITE" id="PS51384"/>
    </source>
</evidence>
<dbReference type="InterPro" id="IPR017927">
    <property type="entry name" value="FAD-bd_FR_type"/>
</dbReference>
<dbReference type="PROSITE" id="PS51384">
    <property type="entry name" value="FAD_FR"/>
    <property type="match status" value="1"/>
</dbReference>
<dbReference type="RefSeq" id="WP_377481197.1">
    <property type="nucleotide sequence ID" value="NZ_JBHLTN010000011.1"/>
</dbReference>
<keyword evidence="2" id="KW-0408">Iron</keyword>
<dbReference type="PRINTS" id="PR00410">
    <property type="entry name" value="PHEHYDRXLASE"/>
</dbReference>
<dbReference type="InterPro" id="IPR017938">
    <property type="entry name" value="Riboflavin_synthase-like_b-brl"/>
</dbReference>
<dbReference type="SUPFAM" id="SSF63380">
    <property type="entry name" value="Riboflavin synthase domain-like"/>
    <property type="match status" value="1"/>
</dbReference>
<dbReference type="EMBL" id="JBHLTN010000011">
    <property type="protein sequence ID" value="MFC0592184.1"/>
    <property type="molecule type" value="Genomic_DNA"/>
</dbReference>
<dbReference type="CDD" id="cd00322">
    <property type="entry name" value="FNR_like"/>
    <property type="match status" value="1"/>
</dbReference>
<name>A0ABV6PQR5_9BURK</name>
<feature type="domain" description="FAD-binding FR-type" evidence="3">
    <location>
        <begin position="2"/>
        <end position="105"/>
    </location>
</feature>
<protein>
    <submittedName>
        <fullName evidence="4">FAD-dependent oxidoreductase</fullName>
    </submittedName>
</protein>
<keyword evidence="2" id="KW-0001">2Fe-2S</keyword>